<evidence type="ECO:0000313" key="3">
    <source>
        <dbReference type="Proteomes" id="UP001176471"/>
    </source>
</evidence>
<keyword evidence="1" id="KW-0812">Transmembrane</keyword>
<dbReference type="InterPro" id="IPR004714">
    <property type="entry name" value="Cyt_oxidase_maturation_cbb3"/>
</dbReference>
<dbReference type="Proteomes" id="UP001176471">
    <property type="component" value="Unassembled WGS sequence"/>
</dbReference>
<dbReference type="NCBIfam" id="TIGR00847">
    <property type="entry name" value="ccoS"/>
    <property type="match status" value="1"/>
</dbReference>
<keyword evidence="3" id="KW-1185">Reference proteome</keyword>
<evidence type="ECO:0000256" key="1">
    <source>
        <dbReference type="SAM" id="Phobius"/>
    </source>
</evidence>
<dbReference type="Pfam" id="PF03597">
    <property type="entry name" value="FixS"/>
    <property type="match status" value="1"/>
</dbReference>
<protein>
    <submittedName>
        <fullName evidence="2">Cbb3-type cytochrome oxidase assembly protein CcoS</fullName>
    </submittedName>
</protein>
<gene>
    <name evidence="2" type="primary">ccoS</name>
    <name evidence="2" type="ORF">Q4610_04855</name>
</gene>
<dbReference type="RefSeq" id="WP_304534888.1">
    <property type="nucleotide sequence ID" value="NZ_JAUQOM010000002.1"/>
</dbReference>
<name>A0ABT8ZJP9_9SPHN</name>
<feature type="transmembrane region" description="Helical" evidence="1">
    <location>
        <begin position="6"/>
        <end position="26"/>
    </location>
</feature>
<proteinExistence type="predicted"/>
<keyword evidence="1" id="KW-0472">Membrane</keyword>
<evidence type="ECO:0000313" key="2">
    <source>
        <dbReference type="EMBL" id="MDO7834368.1"/>
    </source>
</evidence>
<keyword evidence="1" id="KW-1133">Transmembrane helix</keyword>
<dbReference type="EMBL" id="JAUQOM010000002">
    <property type="protein sequence ID" value="MDO7834368.1"/>
    <property type="molecule type" value="Genomic_DNA"/>
</dbReference>
<dbReference type="PANTHER" id="PTHR41532">
    <property type="entry name" value="FIXS PROTEIN"/>
    <property type="match status" value="1"/>
</dbReference>
<reference evidence="2" key="1">
    <citation type="submission" date="2023-07" db="EMBL/GenBank/DDBJ databases">
        <title>Bacterial whole genome sequence for Sphingobium sp. HBC34.</title>
        <authorList>
            <person name="Le V."/>
            <person name="Ko S.-R."/>
            <person name="Ahn C.-Y."/>
            <person name="Oh H.-M."/>
        </authorList>
    </citation>
    <scope>NUCLEOTIDE SEQUENCE</scope>
    <source>
        <strain evidence="2">HBC34</strain>
    </source>
</reference>
<comment type="caution">
    <text evidence="2">The sequence shown here is derived from an EMBL/GenBank/DDBJ whole genome shotgun (WGS) entry which is preliminary data.</text>
</comment>
<organism evidence="2 3">
    <name type="scientific">Sphingobium cyanobacteriorum</name>
    <dbReference type="NCBI Taxonomy" id="3063954"/>
    <lineage>
        <taxon>Bacteria</taxon>
        <taxon>Pseudomonadati</taxon>
        <taxon>Pseudomonadota</taxon>
        <taxon>Alphaproteobacteria</taxon>
        <taxon>Sphingomonadales</taxon>
        <taxon>Sphingomonadaceae</taxon>
        <taxon>Sphingobium</taxon>
    </lineage>
</organism>
<sequence length="48" mass="5064">MTGLVLLIPIALLCGLVALVAFFLALRNGQYDDMDGAAMRVLADDDAP</sequence>
<dbReference type="PANTHER" id="PTHR41532:SF1">
    <property type="entry name" value="FIXS PROTEIN"/>
    <property type="match status" value="1"/>
</dbReference>
<accession>A0ABT8ZJP9</accession>